<comment type="caution">
    <text evidence="1">The sequence shown here is derived from an EMBL/GenBank/DDBJ whole genome shotgun (WGS) entry which is preliminary data.</text>
</comment>
<organism evidence="1 2">
    <name type="scientific">Polyangium jinanense</name>
    <dbReference type="NCBI Taxonomy" id="2829994"/>
    <lineage>
        <taxon>Bacteria</taxon>
        <taxon>Pseudomonadati</taxon>
        <taxon>Myxococcota</taxon>
        <taxon>Polyangia</taxon>
        <taxon>Polyangiales</taxon>
        <taxon>Polyangiaceae</taxon>
        <taxon>Polyangium</taxon>
    </lineage>
</organism>
<reference evidence="1 2" key="1">
    <citation type="submission" date="2021-04" db="EMBL/GenBank/DDBJ databases">
        <title>Genome analysis of Polyangium sp.</title>
        <authorList>
            <person name="Li Y."/>
            <person name="Wang J."/>
        </authorList>
    </citation>
    <scope>NUCLEOTIDE SEQUENCE [LARGE SCALE GENOMIC DNA]</scope>
    <source>
        <strain evidence="1 2">SDU14</strain>
    </source>
</reference>
<dbReference type="RefSeq" id="WP_272459590.1">
    <property type="nucleotide sequence ID" value="NZ_JAGTJJ010000051.1"/>
</dbReference>
<name>A0A9X4AWG2_9BACT</name>
<dbReference type="AlphaFoldDB" id="A0A9X4AWG2"/>
<dbReference type="EMBL" id="JAGTJJ010000051">
    <property type="protein sequence ID" value="MDC3987308.1"/>
    <property type="molecule type" value="Genomic_DNA"/>
</dbReference>
<keyword evidence="2" id="KW-1185">Reference proteome</keyword>
<evidence type="ECO:0000313" key="1">
    <source>
        <dbReference type="EMBL" id="MDC3987308.1"/>
    </source>
</evidence>
<dbReference type="Proteomes" id="UP001151081">
    <property type="component" value="Unassembled WGS sequence"/>
</dbReference>
<gene>
    <name evidence="1" type="ORF">KEG57_42965</name>
</gene>
<accession>A0A9X4AWG2</accession>
<proteinExistence type="predicted"/>
<evidence type="ECO:0000313" key="2">
    <source>
        <dbReference type="Proteomes" id="UP001151081"/>
    </source>
</evidence>
<sequence>MRGISLVFAEEFPDQTERDICKRYWERSPAGAFTHPVKALAKAARERENTFDYFVVVRCAAVSHVQCACGAPYIYESRRDFQAREHLETWQWKCETCTREQIDAENRARALVRAEASEAAAARIVAREAVLAANEATEAAQQDRLRQRVRRAWPLGEPVDPCSVHLRHIAPWFALLGKADLNSGRLPALDELGMPLIGEIKADVQAVRHLRAQRLLYLDTEGTLSPFSVRRGRAVAQLRAVGWRLAAPQYEALARKYTADALRIVPNPAHWPTWWQNQYVDLFSEIAGAECWRQWYKFLRRHDMKVVDREELADVLDEALTVFSVGQVACLMWRSVMKSLDIAKHYDASWIKRETNIERIKFRHHFQKKKGRWALNCFAGLVRYWSQRPDAVKTFKITPRGMVTTVGLGIMSGVHKPWYAVRLIDVDTIVHRARGARAVPMGWR</sequence>
<protein>
    <submittedName>
        <fullName evidence="1">Uncharacterized protein</fullName>
    </submittedName>
</protein>